<keyword evidence="16" id="KW-1185">Reference proteome</keyword>
<gene>
    <name evidence="15" type="ORF">FOMPIDRAFT_1013761</name>
</gene>
<dbReference type="NCBIfam" id="TIGR00066">
    <property type="entry name" value="g_glut_trans"/>
    <property type="match status" value="1"/>
</dbReference>
<feature type="active site" description="Nucleophile" evidence="11">
    <location>
        <position position="443"/>
    </location>
</feature>
<dbReference type="SUPFAM" id="SSF56235">
    <property type="entry name" value="N-terminal nucleophile aminohydrolases (Ntn hydrolases)"/>
    <property type="match status" value="1"/>
</dbReference>
<comment type="catalytic activity">
    <reaction evidence="2 13">
        <text>glutathione + H2O = L-cysteinylglycine + L-glutamate</text>
        <dbReference type="Rhea" id="RHEA:28807"/>
        <dbReference type="ChEBI" id="CHEBI:15377"/>
        <dbReference type="ChEBI" id="CHEBI:29985"/>
        <dbReference type="ChEBI" id="CHEBI:57925"/>
        <dbReference type="ChEBI" id="CHEBI:61694"/>
        <dbReference type="EC" id="3.4.19.13"/>
    </reaction>
</comment>
<feature type="binding site" evidence="12">
    <location>
        <position position="485"/>
    </location>
    <ligand>
        <name>L-glutamate</name>
        <dbReference type="ChEBI" id="CHEBI:29985"/>
    </ligand>
</feature>
<evidence type="ECO:0000256" key="14">
    <source>
        <dbReference type="SAM" id="Phobius"/>
    </source>
</evidence>
<dbReference type="GO" id="GO:0000324">
    <property type="term" value="C:fungal-type vacuole"/>
    <property type="evidence" value="ECO:0007669"/>
    <property type="project" value="TreeGrafter"/>
</dbReference>
<dbReference type="InterPro" id="IPR043138">
    <property type="entry name" value="GGT_lsub"/>
</dbReference>
<comment type="pathway">
    <text evidence="3 13">Sulfur metabolism; glutathione metabolism.</text>
</comment>
<dbReference type="InParanoid" id="S8FUS9"/>
<name>S8FUS9_FOMSC</name>
<dbReference type="EMBL" id="KE504125">
    <property type="protein sequence ID" value="EPT04926.1"/>
    <property type="molecule type" value="Genomic_DNA"/>
</dbReference>
<evidence type="ECO:0000256" key="10">
    <source>
        <dbReference type="ARBA" id="ARBA00047417"/>
    </source>
</evidence>
<feature type="binding site" evidence="12">
    <location>
        <position position="173"/>
    </location>
    <ligand>
        <name>L-glutamate</name>
        <dbReference type="ChEBI" id="CHEBI:29985"/>
    </ligand>
</feature>
<dbReference type="STRING" id="743788.S8FUS9"/>
<feature type="binding site" evidence="12">
    <location>
        <begin position="513"/>
        <end position="514"/>
    </location>
    <ligand>
        <name>L-glutamate</name>
        <dbReference type="ChEBI" id="CHEBI:29985"/>
    </ligand>
</feature>
<comment type="catalytic activity">
    <reaction evidence="10 13">
        <text>an N-terminal (5-L-glutamyl)-[peptide] + an alpha-amino acid = 5-L-glutamyl amino acid + an N-terminal L-alpha-aminoacyl-[peptide]</text>
        <dbReference type="Rhea" id="RHEA:23904"/>
        <dbReference type="Rhea" id="RHEA-COMP:9780"/>
        <dbReference type="Rhea" id="RHEA-COMP:9795"/>
        <dbReference type="ChEBI" id="CHEBI:77644"/>
        <dbReference type="ChEBI" id="CHEBI:78597"/>
        <dbReference type="ChEBI" id="CHEBI:78599"/>
        <dbReference type="ChEBI" id="CHEBI:78608"/>
        <dbReference type="EC" id="2.3.2.2"/>
    </reaction>
</comment>
<accession>S8FUS9</accession>
<keyword evidence="5" id="KW-0645">Protease</keyword>
<dbReference type="OrthoDB" id="1081007at2759"/>
<dbReference type="HOGENOM" id="CLU_014813_4_0_1"/>
<evidence type="ECO:0000256" key="9">
    <source>
        <dbReference type="ARBA" id="ARBA00023315"/>
    </source>
</evidence>
<feature type="binding site" evidence="12">
    <location>
        <position position="536"/>
    </location>
    <ligand>
        <name>L-glutamate</name>
        <dbReference type="ChEBI" id="CHEBI:29985"/>
    </ligand>
</feature>
<evidence type="ECO:0000256" key="4">
    <source>
        <dbReference type="ARBA" id="ARBA00009381"/>
    </source>
</evidence>
<reference evidence="15 16" key="1">
    <citation type="journal article" date="2012" name="Science">
        <title>The Paleozoic origin of enzymatic lignin decomposition reconstructed from 31 fungal genomes.</title>
        <authorList>
            <person name="Floudas D."/>
            <person name="Binder M."/>
            <person name="Riley R."/>
            <person name="Barry K."/>
            <person name="Blanchette R.A."/>
            <person name="Henrissat B."/>
            <person name="Martinez A.T."/>
            <person name="Otillar R."/>
            <person name="Spatafora J.W."/>
            <person name="Yadav J.S."/>
            <person name="Aerts A."/>
            <person name="Benoit I."/>
            <person name="Boyd A."/>
            <person name="Carlson A."/>
            <person name="Copeland A."/>
            <person name="Coutinho P.M."/>
            <person name="de Vries R.P."/>
            <person name="Ferreira P."/>
            <person name="Findley K."/>
            <person name="Foster B."/>
            <person name="Gaskell J."/>
            <person name="Glotzer D."/>
            <person name="Gorecki P."/>
            <person name="Heitman J."/>
            <person name="Hesse C."/>
            <person name="Hori C."/>
            <person name="Igarashi K."/>
            <person name="Jurgens J.A."/>
            <person name="Kallen N."/>
            <person name="Kersten P."/>
            <person name="Kohler A."/>
            <person name="Kuees U."/>
            <person name="Kumar T.K.A."/>
            <person name="Kuo A."/>
            <person name="LaButti K."/>
            <person name="Larrondo L.F."/>
            <person name="Lindquist E."/>
            <person name="Ling A."/>
            <person name="Lombard V."/>
            <person name="Lucas S."/>
            <person name="Lundell T."/>
            <person name="Martin R."/>
            <person name="McLaughlin D.J."/>
            <person name="Morgenstern I."/>
            <person name="Morin E."/>
            <person name="Murat C."/>
            <person name="Nagy L.G."/>
            <person name="Nolan M."/>
            <person name="Ohm R.A."/>
            <person name="Patyshakuliyeva A."/>
            <person name="Rokas A."/>
            <person name="Ruiz-Duenas F.J."/>
            <person name="Sabat G."/>
            <person name="Salamov A."/>
            <person name="Samejima M."/>
            <person name="Schmutz J."/>
            <person name="Slot J.C."/>
            <person name="St John F."/>
            <person name="Stenlid J."/>
            <person name="Sun H."/>
            <person name="Sun S."/>
            <person name="Syed K."/>
            <person name="Tsang A."/>
            <person name="Wiebenga A."/>
            <person name="Young D."/>
            <person name="Pisabarro A."/>
            <person name="Eastwood D.C."/>
            <person name="Martin F."/>
            <person name="Cullen D."/>
            <person name="Grigoriev I.V."/>
            <person name="Hibbett D.S."/>
        </authorList>
    </citation>
    <scope>NUCLEOTIDE SEQUENCE</scope>
    <source>
        <strain evidence="16">FP-58527</strain>
    </source>
</reference>
<comment type="catalytic activity">
    <reaction evidence="1 13">
        <text>an S-substituted glutathione + H2O = an S-substituted L-cysteinylglycine + L-glutamate</text>
        <dbReference type="Rhea" id="RHEA:59468"/>
        <dbReference type="ChEBI" id="CHEBI:15377"/>
        <dbReference type="ChEBI" id="CHEBI:29985"/>
        <dbReference type="ChEBI" id="CHEBI:90779"/>
        <dbReference type="ChEBI" id="CHEBI:143103"/>
        <dbReference type="EC" id="3.4.19.13"/>
    </reaction>
</comment>
<evidence type="ECO:0000256" key="1">
    <source>
        <dbReference type="ARBA" id="ARBA00001049"/>
    </source>
</evidence>
<dbReference type="GO" id="GO:0103068">
    <property type="term" value="F:leukotriene C4 gamma-glutamyl transferase activity"/>
    <property type="evidence" value="ECO:0007669"/>
    <property type="project" value="UniProtKB-EC"/>
</dbReference>
<evidence type="ECO:0000256" key="5">
    <source>
        <dbReference type="ARBA" id="ARBA00022670"/>
    </source>
</evidence>
<dbReference type="GO" id="GO:0005886">
    <property type="term" value="C:plasma membrane"/>
    <property type="evidence" value="ECO:0007669"/>
    <property type="project" value="TreeGrafter"/>
</dbReference>
<keyword evidence="14" id="KW-0472">Membrane</keyword>
<evidence type="ECO:0000313" key="16">
    <source>
        <dbReference type="Proteomes" id="UP000015241"/>
    </source>
</evidence>
<dbReference type="UniPathway" id="UPA00204"/>
<dbReference type="FunFam" id="1.10.246.130:FF:000005">
    <property type="entry name" value="Gamma-glutamyltranspeptidase 1, putative"/>
    <property type="match status" value="1"/>
</dbReference>
<dbReference type="PANTHER" id="PTHR11686:SF9">
    <property type="entry name" value="RE13973P"/>
    <property type="match status" value="1"/>
</dbReference>
<keyword evidence="14" id="KW-0812">Transmembrane</keyword>
<feature type="transmembrane region" description="Helical" evidence="14">
    <location>
        <begin position="48"/>
        <end position="67"/>
    </location>
</feature>
<evidence type="ECO:0000256" key="2">
    <source>
        <dbReference type="ARBA" id="ARBA00001089"/>
    </source>
</evidence>
<dbReference type="Pfam" id="PF01019">
    <property type="entry name" value="G_glu_transpept"/>
    <property type="match status" value="1"/>
</dbReference>
<evidence type="ECO:0000256" key="11">
    <source>
        <dbReference type="PIRSR" id="PIRSR600101-1"/>
    </source>
</evidence>
<evidence type="ECO:0000313" key="15">
    <source>
        <dbReference type="EMBL" id="EPT04926.1"/>
    </source>
</evidence>
<evidence type="ECO:0000256" key="7">
    <source>
        <dbReference type="ARBA" id="ARBA00022801"/>
    </source>
</evidence>
<dbReference type="InterPro" id="IPR043137">
    <property type="entry name" value="GGT_ssub_C"/>
</dbReference>
<dbReference type="FunFam" id="3.60.20.40:FF:000001">
    <property type="entry name" value="Gamma-glutamyltranspeptidase 1"/>
    <property type="match status" value="1"/>
</dbReference>
<organism evidence="15 16">
    <name type="scientific">Fomitopsis schrenkii</name>
    <name type="common">Brown rot fungus</name>
    <dbReference type="NCBI Taxonomy" id="2126942"/>
    <lineage>
        <taxon>Eukaryota</taxon>
        <taxon>Fungi</taxon>
        <taxon>Dikarya</taxon>
        <taxon>Basidiomycota</taxon>
        <taxon>Agaricomycotina</taxon>
        <taxon>Agaricomycetes</taxon>
        <taxon>Polyporales</taxon>
        <taxon>Fomitopsis</taxon>
    </lineage>
</organism>
<dbReference type="eggNOG" id="KOG2410">
    <property type="taxonomic scope" value="Eukaryota"/>
</dbReference>
<evidence type="ECO:0000256" key="6">
    <source>
        <dbReference type="ARBA" id="ARBA00022679"/>
    </source>
</evidence>
<evidence type="ECO:0000256" key="13">
    <source>
        <dbReference type="RuleBase" id="RU368068"/>
    </source>
</evidence>
<dbReference type="InterPro" id="IPR029055">
    <property type="entry name" value="Ntn_hydrolases_N"/>
</dbReference>
<comment type="function">
    <text evidence="13">Cleaves the gamma-glutamyl peptide bond of glutathione and glutathione conjugates.</text>
</comment>
<dbReference type="GO" id="GO:0006508">
    <property type="term" value="P:proteolysis"/>
    <property type="evidence" value="ECO:0007669"/>
    <property type="project" value="UniProtKB-KW"/>
</dbReference>
<dbReference type="Gene3D" id="3.60.20.40">
    <property type="match status" value="1"/>
</dbReference>
<keyword evidence="6 13" id="KW-0808">Transferase</keyword>
<dbReference type="PANTHER" id="PTHR11686">
    <property type="entry name" value="GAMMA GLUTAMYL TRANSPEPTIDASE"/>
    <property type="match status" value="1"/>
</dbReference>
<dbReference type="GO" id="GO:0036374">
    <property type="term" value="F:glutathione hydrolase activity"/>
    <property type="evidence" value="ECO:0007669"/>
    <property type="project" value="UniProtKB-UniRule"/>
</dbReference>
<keyword evidence="14" id="KW-1133">Transmembrane helix</keyword>
<keyword evidence="7 13" id="KW-0378">Hydrolase</keyword>
<dbReference type="FunCoup" id="S8FUS9">
    <property type="interactions" value="104"/>
</dbReference>
<keyword evidence="9 13" id="KW-0012">Acyltransferase</keyword>
<dbReference type="PRINTS" id="PR01210">
    <property type="entry name" value="GGTRANSPTASE"/>
</dbReference>
<dbReference type="InterPro" id="IPR000101">
    <property type="entry name" value="GGT_peptidase"/>
</dbReference>
<protein>
    <recommendedName>
        <fullName evidence="13">Glutathione hydrolase</fullName>
        <ecNumber evidence="13">2.3.2.2</ecNumber>
        <ecNumber evidence="13">3.4.19.13</ecNumber>
    </recommendedName>
    <alternativeName>
        <fullName evidence="13">Gamma-glutamyltransferase</fullName>
    </alternativeName>
    <alternativeName>
        <fullName evidence="13">Gamma-glutamyltranspeptidase</fullName>
    </alternativeName>
</protein>
<feature type="binding site" evidence="12">
    <location>
        <begin position="461"/>
        <end position="463"/>
    </location>
    <ligand>
        <name>L-glutamate</name>
        <dbReference type="ChEBI" id="CHEBI:29985"/>
    </ligand>
</feature>
<dbReference type="Gene3D" id="1.10.246.130">
    <property type="match status" value="1"/>
</dbReference>
<dbReference type="GO" id="GO:0006751">
    <property type="term" value="P:glutathione catabolic process"/>
    <property type="evidence" value="ECO:0007669"/>
    <property type="project" value="UniProtKB-UniRule"/>
</dbReference>
<keyword evidence="8" id="KW-0325">Glycoprotein</keyword>
<evidence type="ECO:0000256" key="12">
    <source>
        <dbReference type="PIRSR" id="PIRSR600101-2"/>
    </source>
</evidence>
<comment type="similarity">
    <text evidence="4">Belongs to the gamma-glutamyltransferase family.</text>
</comment>
<dbReference type="EC" id="2.3.2.2" evidence="13"/>
<dbReference type="AlphaFoldDB" id="S8FUS9"/>
<sequence>MDGAVEKDDLQDSRADVEVLPIEALPLYQHVDRSRAERQQNRTRRIKLVAAIVLLTWAILSIAPDTLGHLRRLRHARLSDSTRRRVPSGTRNRAYIVEATHGAVASENELCSEIGVNILKQGGNAVDAAISTTLCIGVVNMFSSGIGGGGFMTVRVPPISPNASSEVWTIDFREMAPAASNTTMFIGEPMKALFGGLSVGVPGELRGLEEAHKRWGSRPWRTLVEPSVELAKGWKMQRELAGRIRIEMFQPLMLENPDWSAIFAPNGELLKEGETIRRTSLSRTLAVIADEGADGLYQGQIADALIEKIHQTGGIMTREDLESYEVHVRPALQGTYRGRKVYTPHAPTSGPVLLHMLNLMEHYEDLSDGRTPLNSHRLVEAMKFGFAARTKVCDLAFVNDTKLIEEIPTKAYSDLIYPNITDEITHEPGYYRPIFDAVEDHGTSHVSIVDESGMAVAITSTVNLVFGSQVLDPVTGIILNDEMDDFATPGTPNSFGLFPSPFNYPEPGKRPLSSTVPTIMENEDGTFYLAIGGSGGSRIFPAVFQVMLNLDWGMDVSGAIEYGRLHDQLYPTILDADNIIPTETLDVLREKGHNVTVFDINRVASVVQAVTMRDNKIYAASDSRKRGVAAGY</sequence>
<evidence type="ECO:0000256" key="3">
    <source>
        <dbReference type="ARBA" id="ARBA00005115"/>
    </source>
</evidence>
<proteinExistence type="inferred from homology"/>
<evidence type="ECO:0000256" key="8">
    <source>
        <dbReference type="ARBA" id="ARBA00023180"/>
    </source>
</evidence>
<dbReference type="Proteomes" id="UP000015241">
    <property type="component" value="Unassembled WGS sequence"/>
</dbReference>
<dbReference type="EC" id="3.4.19.13" evidence="13"/>